<proteinExistence type="inferred from homology"/>
<feature type="domain" description="Septum formation inhibitor MinC N-terminal" evidence="8">
    <location>
        <begin position="11"/>
        <end position="83"/>
    </location>
</feature>
<dbReference type="Proteomes" id="UP000637267">
    <property type="component" value="Unassembled WGS sequence"/>
</dbReference>
<comment type="similarity">
    <text evidence="1 6">Belongs to the MinC family.</text>
</comment>
<dbReference type="Pfam" id="PF05209">
    <property type="entry name" value="MinC_N"/>
    <property type="match status" value="1"/>
</dbReference>
<dbReference type="Gene3D" id="2.160.20.70">
    <property type="match status" value="1"/>
</dbReference>
<evidence type="ECO:0000259" key="8">
    <source>
        <dbReference type="Pfam" id="PF05209"/>
    </source>
</evidence>
<keyword evidence="4 6" id="KW-0131">Cell cycle</keyword>
<dbReference type="NCBIfam" id="TIGR01222">
    <property type="entry name" value="minC"/>
    <property type="match status" value="1"/>
</dbReference>
<dbReference type="PANTHER" id="PTHR34108">
    <property type="entry name" value="SEPTUM SITE-DETERMINING PROTEIN MINC"/>
    <property type="match status" value="1"/>
</dbReference>
<dbReference type="Pfam" id="PF03775">
    <property type="entry name" value="MinC_C"/>
    <property type="match status" value="1"/>
</dbReference>
<dbReference type="InterPro" id="IPR007874">
    <property type="entry name" value="MinC_N"/>
</dbReference>
<accession>A0ABQ2P5C7</accession>
<evidence type="ECO:0000256" key="5">
    <source>
        <dbReference type="ARBA" id="ARBA00025606"/>
    </source>
</evidence>
<sequence>MSRSRSEASAFEFKNIGLKLLTFVPATTDITALEAALAAKLGGRDHMLTGDQLAIDFNQLPQTPSTAEVTAMINVLRQFSLQPIGAYGGNEAQQIAAREAGLVVLSDEGVSLPAAAPAPAPAAPVVAERTPTMIITRPVRTGQQVYAKDADLIVMALVSNGAEVIADGNIHVYAPLRGRALAGARGDANARIFTTCMEAELVSIAGVYRTLDESLPASLKSKPAQVLLNEDKLVIETLTLS</sequence>
<comment type="caution">
    <text evidence="9">The sequence shown here is derived from an EMBL/GenBank/DDBJ whole genome shotgun (WGS) entry which is preliminary data.</text>
</comment>
<dbReference type="EMBL" id="BMLX01000001">
    <property type="protein sequence ID" value="GGP18717.1"/>
    <property type="molecule type" value="Genomic_DNA"/>
</dbReference>
<dbReference type="InterPro" id="IPR005526">
    <property type="entry name" value="Septum_form_inhib_MinC_C"/>
</dbReference>
<dbReference type="InterPro" id="IPR036145">
    <property type="entry name" value="MinC_C_sf"/>
</dbReference>
<keyword evidence="10" id="KW-1185">Reference proteome</keyword>
<keyword evidence="3 6" id="KW-0717">Septation</keyword>
<keyword evidence="2 6" id="KW-0132">Cell division</keyword>
<dbReference type="InterPro" id="IPR016098">
    <property type="entry name" value="CAP/MinC_C"/>
</dbReference>
<evidence type="ECO:0000256" key="6">
    <source>
        <dbReference type="HAMAP-Rule" id="MF_00267"/>
    </source>
</evidence>
<name>A0ABQ2P5C7_9NEIS</name>
<reference evidence="10" key="1">
    <citation type="journal article" date="2019" name="Int. J. Syst. Evol. Microbiol.">
        <title>The Global Catalogue of Microorganisms (GCM) 10K type strain sequencing project: providing services to taxonomists for standard genome sequencing and annotation.</title>
        <authorList>
            <consortium name="The Broad Institute Genomics Platform"/>
            <consortium name="The Broad Institute Genome Sequencing Center for Infectious Disease"/>
            <person name="Wu L."/>
            <person name="Ma J."/>
        </authorList>
    </citation>
    <scope>NUCLEOTIDE SEQUENCE [LARGE SCALE GENOMIC DNA]</scope>
    <source>
        <strain evidence="10">CGMCC 1.8859</strain>
    </source>
</reference>
<evidence type="ECO:0000256" key="2">
    <source>
        <dbReference type="ARBA" id="ARBA00022618"/>
    </source>
</evidence>
<comment type="subunit">
    <text evidence="6">Interacts with MinD and FtsZ.</text>
</comment>
<organism evidence="9 10">
    <name type="scientific">Silvimonas iriomotensis</name>
    <dbReference type="NCBI Taxonomy" id="449662"/>
    <lineage>
        <taxon>Bacteria</taxon>
        <taxon>Pseudomonadati</taxon>
        <taxon>Pseudomonadota</taxon>
        <taxon>Betaproteobacteria</taxon>
        <taxon>Neisseriales</taxon>
        <taxon>Chitinibacteraceae</taxon>
        <taxon>Silvimonas</taxon>
    </lineage>
</organism>
<evidence type="ECO:0000313" key="9">
    <source>
        <dbReference type="EMBL" id="GGP18717.1"/>
    </source>
</evidence>
<protein>
    <recommendedName>
        <fullName evidence="6">Probable septum site-determining protein MinC</fullName>
    </recommendedName>
</protein>
<dbReference type="HAMAP" id="MF_00267">
    <property type="entry name" value="MinC"/>
    <property type="match status" value="1"/>
</dbReference>
<feature type="domain" description="Septum formation inhibitor MinC C-terminal" evidence="7">
    <location>
        <begin position="134"/>
        <end position="236"/>
    </location>
</feature>
<evidence type="ECO:0000313" key="10">
    <source>
        <dbReference type="Proteomes" id="UP000637267"/>
    </source>
</evidence>
<evidence type="ECO:0000256" key="4">
    <source>
        <dbReference type="ARBA" id="ARBA00023306"/>
    </source>
</evidence>
<comment type="function">
    <text evidence="5 6">Cell division inhibitor that blocks the formation of polar Z ring septums. Rapidly oscillates between the poles of the cell to destabilize FtsZ filaments that have formed before they mature into polar Z rings. Prevents FtsZ polymerization.</text>
</comment>
<evidence type="ECO:0000259" key="7">
    <source>
        <dbReference type="Pfam" id="PF03775"/>
    </source>
</evidence>
<dbReference type="Gene3D" id="3.30.70.260">
    <property type="match status" value="1"/>
</dbReference>
<dbReference type="SUPFAM" id="SSF63848">
    <property type="entry name" value="Cell-division inhibitor MinC, C-terminal domain"/>
    <property type="match status" value="1"/>
</dbReference>
<gene>
    <name evidence="6 9" type="primary">minC</name>
    <name evidence="9" type="ORF">GCM10010970_06590</name>
</gene>
<evidence type="ECO:0000256" key="3">
    <source>
        <dbReference type="ARBA" id="ARBA00023210"/>
    </source>
</evidence>
<dbReference type="InterPro" id="IPR013033">
    <property type="entry name" value="MinC"/>
</dbReference>
<dbReference type="RefSeq" id="WP_188702296.1">
    <property type="nucleotide sequence ID" value="NZ_BMLX01000001.1"/>
</dbReference>
<evidence type="ECO:0000256" key="1">
    <source>
        <dbReference type="ARBA" id="ARBA00006291"/>
    </source>
</evidence>
<dbReference type="PANTHER" id="PTHR34108:SF1">
    <property type="entry name" value="SEPTUM SITE-DETERMINING PROTEIN MINC"/>
    <property type="match status" value="1"/>
</dbReference>